<protein>
    <submittedName>
        <fullName evidence="1">Uncharacterized protein</fullName>
    </submittedName>
</protein>
<accession>A0AAE0AWC6</accession>
<gene>
    <name evidence="1" type="ORF">Dsin_005295</name>
</gene>
<evidence type="ECO:0000313" key="1">
    <source>
        <dbReference type="EMBL" id="KAK3225433.1"/>
    </source>
</evidence>
<feature type="non-terminal residue" evidence="1">
    <location>
        <position position="64"/>
    </location>
</feature>
<sequence length="64" mass="7613">VCMAKFLRVRVEIEIDKPLRRCLRIDVLGDGEETFMPLQYERLLDFCFQFGLMGRVFTNCPNRI</sequence>
<comment type="caution">
    <text evidence="1">The sequence shown here is derived from an EMBL/GenBank/DDBJ whole genome shotgun (WGS) entry which is preliminary data.</text>
</comment>
<evidence type="ECO:0000313" key="2">
    <source>
        <dbReference type="Proteomes" id="UP001281410"/>
    </source>
</evidence>
<name>A0AAE0AWC6_9ROSI</name>
<organism evidence="1 2">
    <name type="scientific">Dipteronia sinensis</name>
    <dbReference type="NCBI Taxonomy" id="43782"/>
    <lineage>
        <taxon>Eukaryota</taxon>
        <taxon>Viridiplantae</taxon>
        <taxon>Streptophyta</taxon>
        <taxon>Embryophyta</taxon>
        <taxon>Tracheophyta</taxon>
        <taxon>Spermatophyta</taxon>
        <taxon>Magnoliopsida</taxon>
        <taxon>eudicotyledons</taxon>
        <taxon>Gunneridae</taxon>
        <taxon>Pentapetalae</taxon>
        <taxon>rosids</taxon>
        <taxon>malvids</taxon>
        <taxon>Sapindales</taxon>
        <taxon>Sapindaceae</taxon>
        <taxon>Hippocastanoideae</taxon>
        <taxon>Acereae</taxon>
        <taxon>Dipteronia</taxon>
    </lineage>
</organism>
<keyword evidence="2" id="KW-1185">Reference proteome</keyword>
<dbReference type="EMBL" id="JANJYJ010000002">
    <property type="protein sequence ID" value="KAK3225433.1"/>
    <property type="molecule type" value="Genomic_DNA"/>
</dbReference>
<dbReference type="AlphaFoldDB" id="A0AAE0AWC6"/>
<dbReference type="Proteomes" id="UP001281410">
    <property type="component" value="Unassembled WGS sequence"/>
</dbReference>
<proteinExistence type="predicted"/>
<reference evidence="1" key="1">
    <citation type="journal article" date="2023" name="Plant J.">
        <title>Genome sequences and population genomics provide insights into the demographic history, inbreeding, and mutation load of two 'living fossil' tree species of Dipteronia.</title>
        <authorList>
            <person name="Feng Y."/>
            <person name="Comes H.P."/>
            <person name="Chen J."/>
            <person name="Zhu S."/>
            <person name="Lu R."/>
            <person name="Zhang X."/>
            <person name="Li P."/>
            <person name="Qiu J."/>
            <person name="Olsen K.M."/>
            <person name="Qiu Y."/>
        </authorList>
    </citation>
    <scope>NUCLEOTIDE SEQUENCE</scope>
    <source>
        <strain evidence="1">NBL</strain>
    </source>
</reference>
<feature type="non-terminal residue" evidence="1">
    <location>
        <position position="1"/>
    </location>
</feature>